<protein>
    <recommendedName>
        <fullName evidence="6">Cyclin-like domain-containing protein</fullName>
    </recommendedName>
</protein>
<dbReference type="InterPro" id="IPR004367">
    <property type="entry name" value="Cyclin_C-dom"/>
</dbReference>
<dbReference type="GO" id="GO:0051301">
    <property type="term" value="P:cell division"/>
    <property type="evidence" value="ECO:0007669"/>
    <property type="project" value="UniProtKB-KW"/>
</dbReference>
<dbReference type="Gene3D" id="1.10.472.10">
    <property type="entry name" value="Cyclin-like"/>
    <property type="match status" value="2"/>
</dbReference>
<dbReference type="PANTHER" id="PTHR10177">
    <property type="entry name" value="CYCLINS"/>
    <property type="match status" value="1"/>
</dbReference>
<keyword evidence="3 5" id="KW-0195">Cyclin</keyword>
<dbReference type="InterPro" id="IPR039361">
    <property type="entry name" value="Cyclin"/>
</dbReference>
<comment type="similarity">
    <text evidence="1">Belongs to the cyclin family. Cyclin D subfamily.</text>
</comment>
<accession>A0AA35ZH32</accession>
<evidence type="ECO:0000256" key="4">
    <source>
        <dbReference type="ARBA" id="ARBA00023306"/>
    </source>
</evidence>
<proteinExistence type="inferred from homology"/>
<dbReference type="CDD" id="cd20544">
    <property type="entry name" value="CYCLIN_AtCycD-like_rpt2"/>
    <property type="match status" value="1"/>
</dbReference>
<dbReference type="InterPro" id="IPR013763">
    <property type="entry name" value="Cyclin-like_dom"/>
</dbReference>
<feature type="domain" description="Cyclin-like" evidence="6">
    <location>
        <begin position="74"/>
        <end position="160"/>
    </location>
</feature>
<keyword evidence="8" id="KW-1185">Reference proteome</keyword>
<dbReference type="FunFam" id="1.10.472.10:FF:000060">
    <property type="entry name" value="D6-type cyclin"/>
    <property type="match status" value="1"/>
</dbReference>
<dbReference type="SMART" id="SM00385">
    <property type="entry name" value="CYCLIN"/>
    <property type="match status" value="1"/>
</dbReference>
<evidence type="ECO:0000256" key="3">
    <source>
        <dbReference type="ARBA" id="ARBA00023127"/>
    </source>
</evidence>
<evidence type="ECO:0000256" key="5">
    <source>
        <dbReference type="RuleBase" id="RU000383"/>
    </source>
</evidence>
<dbReference type="EMBL" id="OX465082">
    <property type="protein sequence ID" value="CAI9291857.1"/>
    <property type="molecule type" value="Genomic_DNA"/>
</dbReference>
<dbReference type="Proteomes" id="UP001177003">
    <property type="component" value="Chromosome 6"/>
</dbReference>
<dbReference type="InterPro" id="IPR036915">
    <property type="entry name" value="Cyclin-like_sf"/>
</dbReference>
<reference evidence="7" key="1">
    <citation type="submission" date="2023-04" db="EMBL/GenBank/DDBJ databases">
        <authorList>
            <person name="Vijverberg K."/>
            <person name="Xiong W."/>
            <person name="Schranz E."/>
        </authorList>
    </citation>
    <scope>NUCLEOTIDE SEQUENCE</scope>
</reference>
<dbReference type="Pfam" id="PF00134">
    <property type="entry name" value="Cyclin_N"/>
    <property type="match status" value="1"/>
</dbReference>
<dbReference type="InterPro" id="IPR006671">
    <property type="entry name" value="Cyclin_N"/>
</dbReference>
<dbReference type="AlphaFoldDB" id="A0AA35ZH32"/>
<dbReference type="PROSITE" id="PS00292">
    <property type="entry name" value="CYCLINS"/>
    <property type="match status" value="1"/>
</dbReference>
<evidence type="ECO:0000313" key="7">
    <source>
        <dbReference type="EMBL" id="CAI9291857.1"/>
    </source>
</evidence>
<evidence type="ECO:0000313" key="8">
    <source>
        <dbReference type="Proteomes" id="UP001177003"/>
    </source>
</evidence>
<evidence type="ECO:0000259" key="6">
    <source>
        <dbReference type="SMART" id="SM00385"/>
    </source>
</evidence>
<sequence length="301" mass="34649">MADSGSRSTVSLERFLSQDTALAEDEDEDELNEYESSTQDEEYLRILLDRERDRNHIRSPVDDWIKVARSEAIQWIINTRAFFRLRFHTAYLSVIYIDRFLSKGLISSDKNWAIRLLSVACLSLAAKMTQLKAPALSQFPAEEYNFESNTIHRMELLVSTTLDWRMHSVTPFNFISCFIPCFCNESSNREFVSLTTQILLATTKDINFVGYRSSTIAMAATLMVIDQNLTKESLEMKLKSIWLNRFLDHGDVYGCYCRILELEPVKVTVSKADLATSLENLPTGTKRMRLAFNECEKKQLS</sequence>
<name>A0AA35ZH32_LACSI</name>
<dbReference type="SUPFAM" id="SSF47954">
    <property type="entry name" value="Cyclin-like"/>
    <property type="match status" value="1"/>
</dbReference>
<keyword evidence="2" id="KW-0132">Cell division</keyword>
<dbReference type="InterPro" id="IPR048258">
    <property type="entry name" value="Cyclins_cyclin-box"/>
</dbReference>
<gene>
    <name evidence="7" type="ORF">LSALG_LOCUS30969</name>
</gene>
<keyword evidence="4" id="KW-0131">Cell cycle</keyword>
<organism evidence="7 8">
    <name type="scientific">Lactuca saligna</name>
    <name type="common">Willowleaf lettuce</name>
    <dbReference type="NCBI Taxonomy" id="75948"/>
    <lineage>
        <taxon>Eukaryota</taxon>
        <taxon>Viridiplantae</taxon>
        <taxon>Streptophyta</taxon>
        <taxon>Embryophyta</taxon>
        <taxon>Tracheophyta</taxon>
        <taxon>Spermatophyta</taxon>
        <taxon>Magnoliopsida</taxon>
        <taxon>eudicotyledons</taxon>
        <taxon>Gunneridae</taxon>
        <taxon>Pentapetalae</taxon>
        <taxon>asterids</taxon>
        <taxon>campanulids</taxon>
        <taxon>Asterales</taxon>
        <taxon>Asteraceae</taxon>
        <taxon>Cichorioideae</taxon>
        <taxon>Cichorieae</taxon>
        <taxon>Lactucinae</taxon>
        <taxon>Lactuca</taxon>
    </lineage>
</organism>
<dbReference type="Pfam" id="PF02984">
    <property type="entry name" value="Cyclin_C"/>
    <property type="match status" value="1"/>
</dbReference>
<evidence type="ECO:0000256" key="1">
    <source>
        <dbReference type="ARBA" id="ARBA00009065"/>
    </source>
</evidence>
<evidence type="ECO:0000256" key="2">
    <source>
        <dbReference type="ARBA" id="ARBA00022618"/>
    </source>
</evidence>